<dbReference type="HOGENOM" id="CLU_896160_0_0_6"/>
<proteinExistence type="predicted"/>
<accession>L0E1P4</accession>
<evidence type="ECO:0000313" key="1">
    <source>
        <dbReference type="EMBL" id="AGA35162.1"/>
    </source>
</evidence>
<dbReference type="EMBL" id="CP003989">
    <property type="protein sequence ID" value="AGA35162.1"/>
    <property type="molecule type" value="Genomic_DNA"/>
</dbReference>
<dbReference type="eggNOG" id="ENOG50347UK">
    <property type="taxonomic scope" value="Bacteria"/>
</dbReference>
<dbReference type="AlphaFoldDB" id="L0E1P4"/>
<dbReference type="PATRIC" id="fig|1255043.3.peg.3560"/>
<evidence type="ECO:0000313" key="2">
    <source>
        <dbReference type="Proteomes" id="UP000010809"/>
    </source>
</evidence>
<dbReference type="STRING" id="1255043.TVNIR_3529"/>
<dbReference type="KEGG" id="tni:TVNIR_3529"/>
<name>L0E1P4_THIND</name>
<gene>
    <name evidence="1" type="ordered locus">TVNIR_3529</name>
</gene>
<dbReference type="Proteomes" id="UP000010809">
    <property type="component" value="Chromosome"/>
</dbReference>
<protein>
    <submittedName>
        <fullName evidence="1">Uncharacterized protein</fullName>
    </submittedName>
</protein>
<reference evidence="1" key="1">
    <citation type="submission" date="2015-12" db="EMBL/GenBank/DDBJ databases">
        <authorList>
            <person name="Tikhonova T.V."/>
            <person name="Pavlov A.R."/>
            <person name="Beletsky A.V."/>
            <person name="Mardanov A.V."/>
            <person name="Sorokin D.Y."/>
            <person name="Ravin N.V."/>
            <person name="Popov V.O."/>
        </authorList>
    </citation>
    <scope>NUCLEOTIDE SEQUENCE</scope>
    <source>
        <strain evidence="1">DSM 14787</strain>
    </source>
</reference>
<sequence>MTRKMKPTAKKAATRRPIADRLIRKMRGYAGAKVVDLSAVREGSKNAEALQKTVASRETLADYHPAHAIYVYAQNQTSVMAEQLMMLPEMDRFARLFENAQDEYAPSGPPMSPLTLSFFTCWAFFDAGIGLGRETLGTTTMAVGKMFGMHEDLLRVIGLMQDSRMAVYVHEGLDNDKILLRELVTNRICKAICPSGYQGRFGELWYARVFPPPFAGLDEHVVFTTPYVLIDPGERDWLAYFERTLPHETAEKRTAAYERHMKWGPARDYWPEFVFEAYVNHRHDVIFLRGLPDVPESRPHSEANS</sequence>
<keyword evidence="2" id="KW-1185">Reference proteome</keyword>
<organism evidence="1 2">
    <name type="scientific">Thioalkalivibrio nitratireducens (strain DSM 14787 / UNIQEM 213 / ALEN2)</name>
    <dbReference type="NCBI Taxonomy" id="1255043"/>
    <lineage>
        <taxon>Bacteria</taxon>
        <taxon>Pseudomonadati</taxon>
        <taxon>Pseudomonadota</taxon>
        <taxon>Gammaproteobacteria</taxon>
        <taxon>Chromatiales</taxon>
        <taxon>Ectothiorhodospiraceae</taxon>
        <taxon>Thioalkalivibrio</taxon>
    </lineage>
</organism>